<organism evidence="2 3">
    <name type="scientific">Microbacterium marinilacus</name>
    <dbReference type="NCBI Taxonomy" id="415209"/>
    <lineage>
        <taxon>Bacteria</taxon>
        <taxon>Bacillati</taxon>
        <taxon>Actinomycetota</taxon>
        <taxon>Actinomycetes</taxon>
        <taxon>Micrococcales</taxon>
        <taxon>Microbacteriaceae</taxon>
        <taxon>Microbacterium</taxon>
    </lineage>
</organism>
<name>A0ABP7BW99_9MICO</name>
<feature type="region of interest" description="Disordered" evidence="1">
    <location>
        <begin position="16"/>
        <end position="59"/>
    </location>
</feature>
<dbReference type="Proteomes" id="UP001410795">
    <property type="component" value="Unassembled WGS sequence"/>
</dbReference>
<dbReference type="EMBL" id="BAAAYV010000025">
    <property type="protein sequence ID" value="GAA3669451.1"/>
    <property type="molecule type" value="Genomic_DNA"/>
</dbReference>
<evidence type="ECO:0000313" key="2">
    <source>
        <dbReference type="EMBL" id="GAA3669451.1"/>
    </source>
</evidence>
<gene>
    <name evidence="2" type="ORF">GCM10022202_34440</name>
</gene>
<protein>
    <submittedName>
        <fullName evidence="2">Uncharacterized protein</fullName>
    </submittedName>
</protein>
<keyword evidence="3" id="KW-1185">Reference proteome</keyword>
<accession>A0ABP7BW99</accession>
<proteinExistence type="predicted"/>
<evidence type="ECO:0000313" key="3">
    <source>
        <dbReference type="Proteomes" id="UP001410795"/>
    </source>
</evidence>
<sequence>MDYPLMGRWARTPARLPAEDPARAPPSRVILSAAGRAPRGTGGAQEPERRTASASSSFV</sequence>
<reference evidence="3" key="1">
    <citation type="journal article" date="2019" name="Int. J. Syst. Evol. Microbiol.">
        <title>The Global Catalogue of Microorganisms (GCM) 10K type strain sequencing project: providing services to taxonomists for standard genome sequencing and annotation.</title>
        <authorList>
            <consortium name="The Broad Institute Genomics Platform"/>
            <consortium name="The Broad Institute Genome Sequencing Center for Infectious Disease"/>
            <person name="Wu L."/>
            <person name="Ma J."/>
        </authorList>
    </citation>
    <scope>NUCLEOTIDE SEQUENCE [LARGE SCALE GENOMIC DNA]</scope>
    <source>
        <strain evidence="3">JCM 16546</strain>
    </source>
</reference>
<evidence type="ECO:0000256" key="1">
    <source>
        <dbReference type="SAM" id="MobiDB-lite"/>
    </source>
</evidence>
<comment type="caution">
    <text evidence="2">The sequence shown here is derived from an EMBL/GenBank/DDBJ whole genome shotgun (WGS) entry which is preliminary data.</text>
</comment>